<feature type="non-terminal residue" evidence="2">
    <location>
        <position position="587"/>
    </location>
</feature>
<name>A0A0A9YUE1_LYGHE</name>
<dbReference type="Pfam" id="PF08385">
    <property type="entry name" value="DHC_N1"/>
    <property type="match status" value="1"/>
</dbReference>
<organism evidence="2">
    <name type="scientific">Lygus hesperus</name>
    <name type="common">Western plant bug</name>
    <dbReference type="NCBI Taxonomy" id="30085"/>
    <lineage>
        <taxon>Eukaryota</taxon>
        <taxon>Metazoa</taxon>
        <taxon>Ecdysozoa</taxon>
        <taxon>Arthropoda</taxon>
        <taxon>Hexapoda</taxon>
        <taxon>Insecta</taxon>
        <taxon>Pterygota</taxon>
        <taxon>Neoptera</taxon>
        <taxon>Paraneoptera</taxon>
        <taxon>Hemiptera</taxon>
        <taxon>Heteroptera</taxon>
        <taxon>Panheteroptera</taxon>
        <taxon>Cimicomorpha</taxon>
        <taxon>Miridae</taxon>
        <taxon>Mirini</taxon>
        <taxon>Lygus</taxon>
    </lineage>
</organism>
<evidence type="ECO:0000313" key="2">
    <source>
        <dbReference type="EMBL" id="JAG35829.1"/>
    </source>
</evidence>
<sequence length="587" mass="68279">MDPTASASMMIDTSGLQAQSVSFNSAMAIGNGSAEVLEEQGEVITEEVVTHLMKTIKNITTLIDLQEEDWNIDCEYVIEKFLRQPDQFILTIYFDQDELKASLGFPECRVTDLHLYYRKKLNVVLTNENFSEMVSWSTLDGNPEQTIYALMTGLQAPLMYNIKHWPNLIRNKFLHQFTKFLLELAEFKYNMLGLTGIHVPMEGCAITPDKAPADRGFITRLNSVILQWYVHINANIKGVETASVLDNPVPVEEYRFWIYRYENLRGIWMQLEDPQVGHIVRILVAAQSEYVDRFFKMIRELKDAIDVADSNRSYLHLLLEPCKLLEEASELDAIPDVIPKILFVYKYIWANSPHYNSDELLIKQLMALSNQVVTKCKDTVNLRIVLDGKPRTGIKMFKKIVNCLDNFQTLYNKAITLHNQYHSKVWEVDTEKIFSQINTLKQRAEDVVNICEAMKTFGRIDEKITIKKPTFGWTRAKEFRKVIDLIEDKFNEHFMDVTKSQDSLIELHSNTWPGAMFSFREGLREIEVIVENLIDNIFTTVTNVEEGIEFLTILHHYSNSEQLRLTFEKRTTEVHRMFLKEIRRIQE</sequence>
<dbReference type="InterPro" id="IPR026983">
    <property type="entry name" value="DHC"/>
</dbReference>
<dbReference type="GO" id="GO:0045505">
    <property type="term" value="F:dynein intermediate chain binding"/>
    <property type="evidence" value="ECO:0007669"/>
    <property type="project" value="InterPro"/>
</dbReference>
<dbReference type="PANTHER" id="PTHR46532">
    <property type="entry name" value="MALE FERTILITY FACTOR KL5"/>
    <property type="match status" value="1"/>
</dbReference>
<dbReference type="PANTHER" id="PTHR46532:SF11">
    <property type="entry name" value="DYNEIN AXONEMAL HEAVY CHAIN 12"/>
    <property type="match status" value="1"/>
</dbReference>
<dbReference type="InterPro" id="IPR013594">
    <property type="entry name" value="Dynein_heavy_tail"/>
</dbReference>
<evidence type="ECO:0000259" key="1">
    <source>
        <dbReference type="Pfam" id="PF08385"/>
    </source>
</evidence>
<proteinExistence type="predicted"/>
<dbReference type="AlphaFoldDB" id="A0A0A9YUE1"/>
<protein>
    <submittedName>
        <fullName evidence="2">Dynein heavy chain 2, axonemal</fullName>
    </submittedName>
</protein>
<reference evidence="2" key="1">
    <citation type="journal article" date="2014" name="PLoS ONE">
        <title>Transcriptome-Based Identification of ABC Transporters in the Western Tarnished Plant Bug Lygus hesperus.</title>
        <authorList>
            <person name="Hull J.J."/>
            <person name="Chaney K."/>
            <person name="Geib S.M."/>
            <person name="Fabrick J.A."/>
            <person name="Brent C.S."/>
            <person name="Walsh D."/>
            <person name="Lavine L.C."/>
        </authorList>
    </citation>
    <scope>NUCLEOTIDE SEQUENCE</scope>
</reference>
<dbReference type="EMBL" id="GBHO01007775">
    <property type="protein sequence ID" value="JAG35829.1"/>
    <property type="molecule type" value="Transcribed_RNA"/>
</dbReference>
<dbReference type="GO" id="GO:0007018">
    <property type="term" value="P:microtubule-based movement"/>
    <property type="evidence" value="ECO:0007669"/>
    <property type="project" value="InterPro"/>
</dbReference>
<reference evidence="2" key="2">
    <citation type="submission" date="2014-07" db="EMBL/GenBank/DDBJ databases">
        <authorList>
            <person name="Hull J."/>
        </authorList>
    </citation>
    <scope>NUCLEOTIDE SEQUENCE</scope>
</reference>
<dbReference type="GO" id="GO:0005858">
    <property type="term" value="C:axonemal dynein complex"/>
    <property type="evidence" value="ECO:0007669"/>
    <property type="project" value="TreeGrafter"/>
</dbReference>
<accession>A0A0A9YUE1</accession>
<feature type="domain" description="Dynein heavy chain tail" evidence="1">
    <location>
        <begin position="219"/>
        <end position="587"/>
    </location>
</feature>
<dbReference type="GO" id="GO:0051959">
    <property type="term" value="F:dynein light intermediate chain binding"/>
    <property type="evidence" value="ECO:0007669"/>
    <property type="project" value="InterPro"/>
</dbReference>
<gene>
    <name evidence="2" type="primary">Dnah2_2</name>
    <name evidence="2" type="ORF">CM83_99462</name>
</gene>